<dbReference type="EMBL" id="CAJVPJ010003790">
    <property type="protein sequence ID" value="CAG8644864.1"/>
    <property type="molecule type" value="Genomic_DNA"/>
</dbReference>
<protein>
    <submittedName>
        <fullName evidence="1">7317_t:CDS:1</fullName>
    </submittedName>
</protein>
<reference evidence="1" key="1">
    <citation type="submission" date="2021-06" db="EMBL/GenBank/DDBJ databases">
        <authorList>
            <person name="Kallberg Y."/>
            <person name="Tangrot J."/>
            <person name="Rosling A."/>
        </authorList>
    </citation>
    <scope>NUCLEOTIDE SEQUENCE</scope>
    <source>
        <strain evidence="1">IA702</strain>
    </source>
</reference>
<feature type="non-terminal residue" evidence="1">
    <location>
        <position position="1"/>
    </location>
</feature>
<evidence type="ECO:0000313" key="2">
    <source>
        <dbReference type="Proteomes" id="UP000789572"/>
    </source>
</evidence>
<accession>A0A9N9DRJ8</accession>
<comment type="caution">
    <text evidence="1">The sequence shown here is derived from an EMBL/GenBank/DDBJ whole genome shotgun (WGS) entry which is preliminary data.</text>
</comment>
<evidence type="ECO:0000313" key="1">
    <source>
        <dbReference type="EMBL" id="CAG8644864.1"/>
    </source>
</evidence>
<organism evidence="1 2">
    <name type="scientific">Paraglomus occultum</name>
    <dbReference type="NCBI Taxonomy" id="144539"/>
    <lineage>
        <taxon>Eukaryota</taxon>
        <taxon>Fungi</taxon>
        <taxon>Fungi incertae sedis</taxon>
        <taxon>Mucoromycota</taxon>
        <taxon>Glomeromycotina</taxon>
        <taxon>Glomeromycetes</taxon>
        <taxon>Paraglomerales</taxon>
        <taxon>Paraglomeraceae</taxon>
        <taxon>Paraglomus</taxon>
    </lineage>
</organism>
<sequence>RAGLTEDIWKLKEMPRDEICWRNNLACLTILKTRELSINIRTESDLWLTFGCGIRIQEFLETRLWKRSRTKISEAGLIYLNQLLNMKEERLITWQQLKNYQNQSSRGKKAEWFKVIELKMLERPENRKIKSQFKTDGHNTQAIRIKWNQVSEDKRKKE</sequence>
<name>A0A9N9DRJ8_9GLOM</name>
<proteinExistence type="predicted"/>
<gene>
    <name evidence="1" type="ORF">POCULU_LOCUS9626</name>
</gene>
<keyword evidence="2" id="KW-1185">Reference proteome</keyword>
<dbReference type="Proteomes" id="UP000789572">
    <property type="component" value="Unassembled WGS sequence"/>
</dbReference>
<dbReference type="AlphaFoldDB" id="A0A9N9DRJ8"/>